<sequence length="245" mass="28473">MGRKKQRRIRSIRHYSSSHKILLVGEGDFSFSACLARAFRSATNMVATTLESKDTLSKKHRSSKAHVDELKRRGCLVLYEVDVNDMDQHPTLMCMKFDIIIFNFPHAGHYFWLCERDDELIQKHRELLKAFFESARGMIGKGGEIHVSHRDDYPYDQWKLKELAEKAGLVLKEKVWFEKSDYPGYHNKRGGAIQSNKKFPLKECYTFKFSLKPEFTTHELMPSCSQTTSILDDDISYALNGMHLK</sequence>
<protein>
    <recommendedName>
        <fullName evidence="1">25S rRNA (uridine-N(3))-methyltransferase BMT5-like domain-containing protein</fullName>
    </recommendedName>
</protein>
<gene>
    <name evidence="2" type="ORF">ORAREDHAP_LOCUS22890</name>
</gene>
<dbReference type="InterPro" id="IPR029063">
    <property type="entry name" value="SAM-dependent_MTases_sf"/>
</dbReference>
<dbReference type="Proteomes" id="UP000507245">
    <property type="component" value="Unassembled WGS sequence"/>
</dbReference>
<dbReference type="GO" id="GO:0070475">
    <property type="term" value="P:rRNA base methylation"/>
    <property type="evidence" value="ECO:0007669"/>
    <property type="project" value="InterPro"/>
</dbReference>
<dbReference type="EMBL" id="CAEKKB010000003">
    <property type="protein sequence ID" value="CAB4305035.1"/>
    <property type="molecule type" value="Genomic_DNA"/>
</dbReference>
<dbReference type="InterPro" id="IPR019446">
    <property type="entry name" value="BMT5-like"/>
</dbReference>
<dbReference type="AlphaFoldDB" id="A0A6J5WYE7"/>
<accession>A0A6J5WYE7</accession>
<organism evidence="2 3">
    <name type="scientific">Prunus armeniaca</name>
    <name type="common">Apricot</name>
    <name type="synonym">Armeniaca vulgaris</name>
    <dbReference type="NCBI Taxonomy" id="36596"/>
    <lineage>
        <taxon>Eukaryota</taxon>
        <taxon>Viridiplantae</taxon>
        <taxon>Streptophyta</taxon>
        <taxon>Embryophyta</taxon>
        <taxon>Tracheophyta</taxon>
        <taxon>Spermatophyta</taxon>
        <taxon>Magnoliopsida</taxon>
        <taxon>eudicotyledons</taxon>
        <taxon>Gunneridae</taxon>
        <taxon>Pentapetalae</taxon>
        <taxon>rosids</taxon>
        <taxon>fabids</taxon>
        <taxon>Rosales</taxon>
        <taxon>Rosaceae</taxon>
        <taxon>Amygdaloideae</taxon>
        <taxon>Amygdaleae</taxon>
        <taxon>Prunus</taxon>
    </lineage>
</organism>
<dbReference type="Pfam" id="PF10354">
    <property type="entry name" value="BMT5-like"/>
    <property type="match status" value="1"/>
</dbReference>
<feature type="domain" description="25S rRNA (uridine-N(3))-methyltransferase BMT5-like" evidence="1">
    <location>
        <begin position="22"/>
        <end position="189"/>
    </location>
</feature>
<dbReference type="GO" id="GO:0070042">
    <property type="term" value="F:rRNA (uridine-N3-)-methyltransferase activity"/>
    <property type="evidence" value="ECO:0007669"/>
    <property type="project" value="InterPro"/>
</dbReference>
<evidence type="ECO:0000313" key="3">
    <source>
        <dbReference type="Proteomes" id="UP000507245"/>
    </source>
</evidence>
<keyword evidence="3" id="KW-1185">Reference proteome</keyword>
<dbReference type="PANTHER" id="PTHR11538:SF64">
    <property type="entry name" value="25S RRNA (URIDINE-N(3))-METHYLTRANSFERASE BMT5-LIKE DOMAIN-CONTAINING PROTEIN"/>
    <property type="match status" value="1"/>
</dbReference>
<reference evidence="3" key="1">
    <citation type="journal article" date="2020" name="Genome Biol.">
        <title>Gamete binning: chromosome-level and haplotype-resolved genome assembly enabled by high-throughput single-cell sequencing of gamete genomes.</title>
        <authorList>
            <person name="Campoy J.A."/>
            <person name="Sun H."/>
            <person name="Goel M."/>
            <person name="Jiao W.-B."/>
            <person name="Folz-Donahue K."/>
            <person name="Wang N."/>
            <person name="Rubio M."/>
            <person name="Liu C."/>
            <person name="Kukat C."/>
            <person name="Ruiz D."/>
            <person name="Huettel B."/>
            <person name="Schneeberger K."/>
        </authorList>
    </citation>
    <scope>NUCLEOTIDE SEQUENCE [LARGE SCALE GENOMIC DNA]</scope>
    <source>
        <strain evidence="3">cv. Rojo Pasion</strain>
    </source>
</reference>
<dbReference type="SUPFAM" id="SSF53335">
    <property type="entry name" value="S-adenosyl-L-methionine-dependent methyltransferases"/>
    <property type="match status" value="1"/>
</dbReference>
<evidence type="ECO:0000313" key="2">
    <source>
        <dbReference type="EMBL" id="CAB4305035.1"/>
    </source>
</evidence>
<dbReference type="GO" id="GO:0005737">
    <property type="term" value="C:cytoplasm"/>
    <property type="evidence" value="ECO:0007669"/>
    <property type="project" value="TreeGrafter"/>
</dbReference>
<dbReference type="OrthoDB" id="273345at2759"/>
<proteinExistence type="predicted"/>
<name>A0A6J5WYE7_PRUAR</name>
<dbReference type="FunFam" id="3.40.50.150:FF:000440">
    <property type="entry name" value="Os09g0479300 protein"/>
    <property type="match status" value="1"/>
</dbReference>
<dbReference type="PANTHER" id="PTHR11538">
    <property type="entry name" value="PHENYLALANYL-TRNA SYNTHETASE"/>
    <property type="match status" value="1"/>
</dbReference>
<evidence type="ECO:0000259" key="1">
    <source>
        <dbReference type="Pfam" id="PF10354"/>
    </source>
</evidence>